<dbReference type="SUPFAM" id="SSF161111">
    <property type="entry name" value="Cation efflux protein transmembrane domain-like"/>
    <property type="match status" value="1"/>
</dbReference>
<feature type="transmembrane region" description="Helical" evidence="8">
    <location>
        <begin position="114"/>
        <end position="138"/>
    </location>
</feature>
<dbReference type="InterPro" id="IPR027470">
    <property type="entry name" value="Cation_efflux_CTD"/>
</dbReference>
<feature type="transmembrane region" description="Helical" evidence="8">
    <location>
        <begin position="181"/>
        <end position="199"/>
    </location>
</feature>
<dbReference type="InterPro" id="IPR050681">
    <property type="entry name" value="CDF/SLC30A"/>
</dbReference>
<organism evidence="11 12">
    <name type="scientific">Caryophanon tenue</name>
    <dbReference type="NCBI Taxonomy" id="33978"/>
    <lineage>
        <taxon>Bacteria</taxon>
        <taxon>Bacillati</taxon>
        <taxon>Bacillota</taxon>
        <taxon>Bacilli</taxon>
        <taxon>Bacillales</taxon>
        <taxon>Caryophanaceae</taxon>
        <taxon>Caryophanon</taxon>
    </lineage>
</organism>
<feature type="transmembrane region" description="Helical" evidence="8">
    <location>
        <begin position="83"/>
        <end position="102"/>
    </location>
</feature>
<dbReference type="InterPro" id="IPR036837">
    <property type="entry name" value="Cation_efflux_CTD_sf"/>
</dbReference>
<evidence type="ECO:0000313" key="12">
    <source>
        <dbReference type="Proteomes" id="UP000093199"/>
    </source>
</evidence>
<dbReference type="Pfam" id="PF01545">
    <property type="entry name" value="Cation_efflux"/>
    <property type="match status" value="1"/>
</dbReference>
<dbReference type="InterPro" id="IPR058533">
    <property type="entry name" value="Cation_efflux_TM"/>
</dbReference>
<accession>A0A1C0YDE7</accession>
<evidence type="ECO:0000259" key="10">
    <source>
        <dbReference type="Pfam" id="PF16916"/>
    </source>
</evidence>
<dbReference type="InterPro" id="IPR002524">
    <property type="entry name" value="Cation_efflux"/>
</dbReference>
<evidence type="ECO:0000313" key="11">
    <source>
        <dbReference type="EMBL" id="OCS85143.1"/>
    </source>
</evidence>
<gene>
    <name evidence="11" type="ORF">A6M13_13935</name>
</gene>
<comment type="similarity">
    <text evidence="2">Belongs to the cation diffusion facilitator (CDF) transporter (TC 2.A.4) family. SLC30A subfamily.</text>
</comment>
<dbReference type="GO" id="GO:0005385">
    <property type="term" value="F:zinc ion transmembrane transporter activity"/>
    <property type="evidence" value="ECO:0007669"/>
    <property type="project" value="TreeGrafter"/>
</dbReference>
<sequence length="306" mass="33292">MGHDHAHPHTTNKQILWWSFIIITGYMLVEAIGGILTNSLALLADAGHMLSDAVSLAIALLAFQFGEKAATTTKTFGYKRFEILAAAFNGLTLIVIAVYILYEAVGRFNNPPDIATTGMLIISTIGLLVNLFVAWIMMRGDVKGNVNMRGAFLHVISDLLGSVGAIVAALCMIFFEWVWADAVASVIVAVLVLRSGFSITKTAAHILMEGTPHDIDMERIAALLVAHEAVEAVHDIHIWTITSGVHAMSGHIVVAPHLTVAQAERITEQLTHQLAHENISHVTLQFETAAHTHDTKLLCQLQPHEH</sequence>
<dbReference type="PANTHER" id="PTHR11562:SF17">
    <property type="entry name" value="RE54080P-RELATED"/>
    <property type="match status" value="1"/>
</dbReference>
<dbReference type="RefSeq" id="WP_066545169.1">
    <property type="nucleotide sequence ID" value="NZ_MASJ01000016.1"/>
</dbReference>
<evidence type="ECO:0000259" key="9">
    <source>
        <dbReference type="Pfam" id="PF01545"/>
    </source>
</evidence>
<name>A0A1C0YDE7_9BACL</name>
<dbReference type="AlphaFoldDB" id="A0A1C0YDE7"/>
<evidence type="ECO:0000256" key="7">
    <source>
        <dbReference type="ARBA" id="ARBA00023136"/>
    </source>
</evidence>
<dbReference type="GO" id="GO:0005886">
    <property type="term" value="C:plasma membrane"/>
    <property type="evidence" value="ECO:0007669"/>
    <property type="project" value="TreeGrafter"/>
</dbReference>
<keyword evidence="5 8" id="KW-1133">Transmembrane helix</keyword>
<evidence type="ECO:0000256" key="8">
    <source>
        <dbReference type="SAM" id="Phobius"/>
    </source>
</evidence>
<evidence type="ECO:0000256" key="2">
    <source>
        <dbReference type="ARBA" id="ARBA00008873"/>
    </source>
</evidence>
<dbReference type="Gene3D" id="1.20.1510.10">
    <property type="entry name" value="Cation efflux protein transmembrane domain"/>
    <property type="match status" value="1"/>
</dbReference>
<feature type="domain" description="Cation efflux protein transmembrane" evidence="9">
    <location>
        <begin position="17"/>
        <end position="208"/>
    </location>
</feature>
<dbReference type="STRING" id="33978.A6M13_13935"/>
<dbReference type="InterPro" id="IPR027469">
    <property type="entry name" value="Cation_efflux_TMD_sf"/>
</dbReference>
<evidence type="ECO:0000256" key="1">
    <source>
        <dbReference type="ARBA" id="ARBA00004141"/>
    </source>
</evidence>
<keyword evidence="6" id="KW-0406">Ion transport</keyword>
<keyword evidence="7 8" id="KW-0472">Membrane</keyword>
<feature type="domain" description="Cation efflux protein cytoplasmic" evidence="10">
    <location>
        <begin position="212"/>
        <end position="287"/>
    </location>
</feature>
<dbReference type="SUPFAM" id="SSF160240">
    <property type="entry name" value="Cation efflux protein cytoplasmic domain-like"/>
    <property type="match status" value="1"/>
</dbReference>
<protein>
    <submittedName>
        <fullName evidence="11">Cation transporter</fullName>
    </submittedName>
</protein>
<comment type="subcellular location">
    <subcellularLocation>
        <location evidence="1">Membrane</location>
        <topology evidence="1">Multi-pass membrane protein</topology>
    </subcellularLocation>
</comment>
<dbReference type="Gene3D" id="3.30.70.1350">
    <property type="entry name" value="Cation efflux protein, cytoplasmic domain"/>
    <property type="match status" value="1"/>
</dbReference>
<feature type="transmembrane region" description="Helical" evidence="8">
    <location>
        <begin position="15"/>
        <end position="36"/>
    </location>
</feature>
<dbReference type="NCBIfam" id="TIGR01297">
    <property type="entry name" value="CDF"/>
    <property type="match status" value="1"/>
</dbReference>
<dbReference type="Pfam" id="PF16916">
    <property type="entry name" value="ZT_dimer"/>
    <property type="match status" value="1"/>
</dbReference>
<feature type="transmembrane region" description="Helical" evidence="8">
    <location>
        <begin position="150"/>
        <end position="175"/>
    </location>
</feature>
<evidence type="ECO:0000256" key="4">
    <source>
        <dbReference type="ARBA" id="ARBA00022692"/>
    </source>
</evidence>
<comment type="caution">
    <text evidence="11">The sequence shown here is derived from an EMBL/GenBank/DDBJ whole genome shotgun (WGS) entry which is preliminary data.</text>
</comment>
<evidence type="ECO:0000256" key="5">
    <source>
        <dbReference type="ARBA" id="ARBA00022989"/>
    </source>
</evidence>
<evidence type="ECO:0000256" key="3">
    <source>
        <dbReference type="ARBA" id="ARBA00022448"/>
    </source>
</evidence>
<dbReference type="OrthoDB" id="9809646at2"/>
<dbReference type="EMBL" id="MASJ01000016">
    <property type="protein sequence ID" value="OCS85143.1"/>
    <property type="molecule type" value="Genomic_DNA"/>
</dbReference>
<keyword evidence="12" id="KW-1185">Reference proteome</keyword>
<keyword evidence="3" id="KW-0813">Transport</keyword>
<proteinExistence type="inferred from homology"/>
<evidence type="ECO:0000256" key="6">
    <source>
        <dbReference type="ARBA" id="ARBA00023065"/>
    </source>
</evidence>
<dbReference type="Proteomes" id="UP000093199">
    <property type="component" value="Unassembled WGS sequence"/>
</dbReference>
<keyword evidence="4 8" id="KW-0812">Transmembrane</keyword>
<reference evidence="11 12" key="1">
    <citation type="submission" date="2016-07" db="EMBL/GenBank/DDBJ databases">
        <title>Caryophanon tenue genome sequencing.</title>
        <authorList>
            <person name="Verma A."/>
            <person name="Pal Y."/>
            <person name="Krishnamurthi S."/>
        </authorList>
    </citation>
    <scope>NUCLEOTIDE SEQUENCE [LARGE SCALE GENOMIC DNA]</scope>
    <source>
        <strain evidence="11 12">DSM 14152</strain>
    </source>
</reference>
<dbReference type="PANTHER" id="PTHR11562">
    <property type="entry name" value="CATION EFFLUX PROTEIN/ ZINC TRANSPORTER"/>
    <property type="match status" value="1"/>
</dbReference>